<evidence type="ECO:0000313" key="8">
    <source>
        <dbReference type="Proteomes" id="UP000178817"/>
    </source>
</evidence>
<feature type="transmembrane region" description="Helical" evidence="6">
    <location>
        <begin position="72"/>
        <end position="92"/>
    </location>
</feature>
<dbReference type="GO" id="GO:0005886">
    <property type="term" value="C:plasma membrane"/>
    <property type="evidence" value="ECO:0007669"/>
    <property type="project" value="TreeGrafter"/>
</dbReference>
<dbReference type="PANTHER" id="PTHR22926:SF5">
    <property type="entry name" value="PHOSPHO-N-ACETYLMURAMOYL-PENTAPEPTIDE-TRANSFERASE HOMOLOG"/>
    <property type="match status" value="1"/>
</dbReference>
<dbReference type="AlphaFoldDB" id="A0A1G2SC70"/>
<feature type="transmembrane region" description="Helical" evidence="6">
    <location>
        <begin position="281"/>
        <end position="302"/>
    </location>
</feature>
<dbReference type="GO" id="GO:0071555">
    <property type="term" value="P:cell wall organization"/>
    <property type="evidence" value="ECO:0007669"/>
    <property type="project" value="TreeGrafter"/>
</dbReference>
<dbReference type="Pfam" id="PF00953">
    <property type="entry name" value="Glycos_transf_4"/>
    <property type="match status" value="1"/>
</dbReference>
<feature type="transmembrane region" description="Helical" evidence="6">
    <location>
        <begin position="336"/>
        <end position="354"/>
    </location>
</feature>
<name>A0A1G2SC70_9BACT</name>
<evidence type="ECO:0000256" key="6">
    <source>
        <dbReference type="SAM" id="Phobius"/>
    </source>
</evidence>
<comment type="caution">
    <text evidence="7">The sequence shown here is derived from an EMBL/GenBank/DDBJ whole genome shotgun (WGS) entry which is preliminary data.</text>
</comment>
<dbReference type="EMBL" id="MHUV01000005">
    <property type="protein sequence ID" value="OHA82625.1"/>
    <property type="molecule type" value="Genomic_DNA"/>
</dbReference>
<dbReference type="GO" id="GO:0044038">
    <property type="term" value="P:cell wall macromolecule biosynthetic process"/>
    <property type="evidence" value="ECO:0007669"/>
    <property type="project" value="TreeGrafter"/>
</dbReference>
<keyword evidence="2" id="KW-0808">Transferase</keyword>
<gene>
    <name evidence="7" type="ORF">A3B07_01680</name>
</gene>
<evidence type="ECO:0000256" key="1">
    <source>
        <dbReference type="ARBA" id="ARBA00004141"/>
    </source>
</evidence>
<sequence length="355" mass="39239">MTEIGTLTLLKIFIPAALTFAVGIFITPLLMHYFVKYQMWKKVSRKSDDKSVAFKQIHNEAGELSTPRVGGIVIWLSVFLVIILFALVSWIFPTSLAEKLNFLSRNQTFIPLFALIAAALIGLSDDLLQIFGKGNYANDHSKYRKIKAGTIILIGLFIGWWFVFKLGVTAVHIPFYGSLDFGIFYILFFIMVMLATFSASVIDGIDGLSAGVLAPIFMGYAAIAFLNHQNDLAAFTSAVSGGTLAFLWFNIPPARFYMGETGMLALTVVLSVLAFMTDTVFILPIIALPLVATSFSVIVQLLSKKFRGGKKVFLVAPLHHHFEALGWSKYKVVMRYWVIAMVSVVVGVILALLSK</sequence>
<evidence type="ECO:0000256" key="3">
    <source>
        <dbReference type="ARBA" id="ARBA00022692"/>
    </source>
</evidence>
<feature type="transmembrane region" description="Helical" evidence="6">
    <location>
        <begin position="256"/>
        <end position="275"/>
    </location>
</feature>
<keyword evidence="3 6" id="KW-0812">Transmembrane</keyword>
<evidence type="ECO:0000313" key="7">
    <source>
        <dbReference type="EMBL" id="OHA82625.1"/>
    </source>
</evidence>
<evidence type="ECO:0000256" key="5">
    <source>
        <dbReference type="ARBA" id="ARBA00023136"/>
    </source>
</evidence>
<keyword evidence="5 6" id="KW-0472">Membrane</keyword>
<feature type="transmembrane region" description="Helical" evidence="6">
    <location>
        <begin position="208"/>
        <end position="226"/>
    </location>
</feature>
<feature type="transmembrane region" description="Helical" evidence="6">
    <location>
        <begin position="181"/>
        <end position="201"/>
    </location>
</feature>
<evidence type="ECO:0000256" key="2">
    <source>
        <dbReference type="ARBA" id="ARBA00022679"/>
    </source>
</evidence>
<feature type="transmembrane region" description="Helical" evidence="6">
    <location>
        <begin position="12"/>
        <end position="35"/>
    </location>
</feature>
<comment type="subcellular location">
    <subcellularLocation>
        <location evidence="1">Membrane</location>
        <topology evidence="1">Multi-pass membrane protein</topology>
    </subcellularLocation>
</comment>
<dbReference type="InterPro" id="IPR000715">
    <property type="entry name" value="Glycosyl_transferase_4"/>
</dbReference>
<accession>A0A1G2SC70</accession>
<feature type="transmembrane region" description="Helical" evidence="6">
    <location>
        <begin position="151"/>
        <end position="175"/>
    </location>
</feature>
<dbReference type="GO" id="GO:0016780">
    <property type="term" value="F:phosphotransferase activity, for other substituted phosphate groups"/>
    <property type="evidence" value="ECO:0007669"/>
    <property type="project" value="InterPro"/>
</dbReference>
<dbReference type="Proteomes" id="UP000178817">
    <property type="component" value="Unassembled WGS sequence"/>
</dbReference>
<feature type="transmembrane region" description="Helical" evidence="6">
    <location>
        <begin position="112"/>
        <end position="131"/>
    </location>
</feature>
<dbReference type="PANTHER" id="PTHR22926">
    <property type="entry name" value="PHOSPHO-N-ACETYLMURAMOYL-PENTAPEPTIDE-TRANSFERASE"/>
    <property type="match status" value="1"/>
</dbReference>
<keyword evidence="4 6" id="KW-1133">Transmembrane helix</keyword>
<evidence type="ECO:0000256" key="4">
    <source>
        <dbReference type="ARBA" id="ARBA00022989"/>
    </source>
</evidence>
<organism evidence="7 8">
    <name type="scientific">Candidatus Yonathbacteria bacterium RIFCSPLOWO2_01_FULL_43_27</name>
    <dbReference type="NCBI Taxonomy" id="1802726"/>
    <lineage>
        <taxon>Bacteria</taxon>
        <taxon>Candidatus Yonathiibacteriota</taxon>
    </lineage>
</organism>
<reference evidence="7 8" key="1">
    <citation type="journal article" date="2016" name="Nat. Commun.">
        <title>Thousands of microbial genomes shed light on interconnected biogeochemical processes in an aquifer system.</title>
        <authorList>
            <person name="Anantharaman K."/>
            <person name="Brown C.T."/>
            <person name="Hug L.A."/>
            <person name="Sharon I."/>
            <person name="Castelle C.J."/>
            <person name="Probst A.J."/>
            <person name="Thomas B.C."/>
            <person name="Singh A."/>
            <person name="Wilkins M.J."/>
            <person name="Karaoz U."/>
            <person name="Brodie E.L."/>
            <person name="Williams K.H."/>
            <person name="Hubbard S.S."/>
            <person name="Banfield J.F."/>
        </authorList>
    </citation>
    <scope>NUCLEOTIDE SEQUENCE [LARGE SCALE GENOMIC DNA]</scope>
</reference>
<evidence type="ECO:0008006" key="9">
    <source>
        <dbReference type="Google" id="ProtNLM"/>
    </source>
</evidence>
<protein>
    <recommendedName>
        <fullName evidence="9">Phospho-N-acetylmuramoyl-pentapeptide-transferase</fullName>
    </recommendedName>
</protein>
<proteinExistence type="predicted"/>
<dbReference type="STRING" id="1802726.A3B07_01680"/>